<evidence type="ECO:0000313" key="1">
    <source>
        <dbReference type="EMBL" id="KAJ9080574.1"/>
    </source>
</evidence>
<protein>
    <submittedName>
        <fullName evidence="1">Uncharacterized protein</fullName>
    </submittedName>
</protein>
<evidence type="ECO:0000313" key="2">
    <source>
        <dbReference type="Proteomes" id="UP001165960"/>
    </source>
</evidence>
<name>A0ACC2U0Q3_9FUNG</name>
<gene>
    <name evidence="1" type="ORF">DSO57_1023497</name>
</gene>
<sequence>MKFLYLLAAMLPFVLAGICHDRRTCIFNLETTRTYKVLSKALQEAKRGSDVTRIFLGMMEEIKRLSRVKENEPFPNYDKAYSYIQSKYTFARNQMVHINRIAKEKLFSIYRMEHLASKDKEKAQQQYSAELNNLDRIDYNCFEAIRGIYEHLERINDSYWAEIKRKADKVRENENKRKAKQEEERRQAREEELKRQEEEFQMRDKKRRAAELAAVLERWRKESEDRKAKELKEARSIPDDPKTKVTPNERQSFLKLGRMMDSIKEPTAEDIEALDDFKLDTHQ</sequence>
<dbReference type="EMBL" id="QTSX02001543">
    <property type="protein sequence ID" value="KAJ9080574.1"/>
    <property type="molecule type" value="Genomic_DNA"/>
</dbReference>
<keyword evidence="2" id="KW-1185">Reference proteome</keyword>
<accession>A0ACC2U0Q3</accession>
<organism evidence="1 2">
    <name type="scientific">Entomophthora muscae</name>
    <dbReference type="NCBI Taxonomy" id="34485"/>
    <lineage>
        <taxon>Eukaryota</taxon>
        <taxon>Fungi</taxon>
        <taxon>Fungi incertae sedis</taxon>
        <taxon>Zoopagomycota</taxon>
        <taxon>Entomophthoromycotina</taxon>
        <taxon>Entomophthoromycetes</taxon>
        <taxon>Entomophthorales</taxon>
        <taxon>Entomophthoraceae</taxon>
        <taxon>Entomophthora</taxon>
    </lineage>
</organism>
<dbReference type="Proteomes" id="UP001165960">
    <property type="component" value="Unassembled WGS sequence"/>
</dbReference>
<comment type="caution">
    <text evidence="1">The sequence shown here is derived from an EMBL/GenBank/DDBJ whole genome shotgun (WGS) entry which is preliminary data.</text>
</comment>
<proteinExistence type="predicted"/>
<reference evidence="1" key="1">
    <citation type="submission" date="2022-04" db="EMBL/GenBank/DDBJ databases">
        <title>Genome of the entomopathogenic fungus Entomophthora muscae.</title>
        <authorList>
            <person name="Elya C."/>
            <person name="Lovett B.R."/>
            <person name="Lee E."/>
            <person name="Macias A.M."/>
            <person name="Hajek A.E."/>
            <person name="De Bivort B.L."/>
            <person name="Kasson M.T."/>
            <person name="De Fine Licht H.H."/>
            <person name="Stajich J.E."/>
        </authorList>
    </citation>
    <scope>NUCLEOTIDE SEQUENCE</scope>
    <source>
        <strain evidence="1">Berkeley</strain>
    </source>
</reference>